<organism evidence="3 4">
    <name type="scientific">Malus baccata</name>
    <name type="common">Siberian crab apple</name>
    <name type="synonym">Pyrus baccata</name>
    <dbReference type="NCBI Taxonomy" id="106549"/>
    <lineage>
        <taxon>Eukaryota</taxon>
        <taxon>Viridiplantae</taxon>
        <taxon>Streptophyta</taxon>
        <taxon>Embryophyta</taxon>
        <taxon>Tracheophyta</taxon>
        <taxon>Spermatophyta</taxon>
        <taxon>Magnoliopsida</taxon>
        <taxon>eudicotyledons</taxon>
        <taxon>Gunneridae</taxon>
        <taxon>Pentapetalae</taxon>
        <taxon>rosids</taxon>
        <taxon>fabids</taxon>
        <taxon>Rosales</taxon>
        <taxon>Rosaceae</taxon>
        <taxon>Amygdaloideae</taxon>
        <taxon>Maleae</taxon>
        <taxon>Malus</taxon>
    </lineage>
</organism>
<dbReference type="PROSITE" id="PS50984">
    <property type="entry name" value="TRUD"/>
    <property type="match status" value="1"/>
</dbReference>
<dbReference type="STRING" id="106549.A0A540NDX0"/>
<protein>
    <recommendedName>
        <fullName evidence="2">TRUD domain-containing protein</fullName>
    </recommendedName>
</protein>
<dbReference type="PANTHER" id="PTHR13326:SF21">
    <property type="entry name" value="PSEUDOURIDYLATE SYNTHASE PUS7L"/>
    <property type="match status" value="1"/>
</dbReference>
<evidence type="ECO:0000313" key="4">
    <source>
        <dbReference type="Proteomes" id="UP000315295"/>
    </source>
</evidence>
<dbReference type="InterPro" id="IPR011760">
    <property type="entry name" value="PsdUridine_synth_TruD_insert"/>
</dbReference>
<accession>A0A540NDX0</accession>
<comment type="similarity">
    <text evidence="1">Belongs to the pseudouridine synthase TruD family.</text>
</comment>
<comment type="caution">
    <text evidence="3">The sequence shown here is derived from an EMBL/GenBank/DDBJ whole genome shotgun (WGS) entry which is preliminary data.</text>
</comment>
<proteinExistence type="inferred from homology"/>
<keyword evidence="4" id="KW-1185">Reference proteome</keyword>
<sequence length="208" mass="23285">MECFHHNRRLLHTESWPPPPMARSVLQVMGADINSHTFNENPDGPPAVPAAKTPSWLCSPSGQQQLKNILLIAEAARIGAIQAVSHTIKACASALRKQGFINYFGLQQFGSGSVPTHLIGASLLRGEWKSIVSMFRDPREGENNVITEAREYYKDVNGTLRKLPRHLVSERAILQCLKKCPGNYLQALKVIPKALRMMEYQRGMWVVE</sequence>
<dbReference type="GO" id="GO:0003723">
    <property type="term" value="F:RNA binding"/>
    <property type="evidence" value="ECO:0007669"/>
    <property type="project" value="InterPro"/>
</dbReference>
<dbReference type="AlphaFoldDB" id="A0A540NDX0"/>
<evidence type="ECO:0000256" key="1">
    <source>
        <dbReference type="ARBA" id="ARBA00007953"/>
    </source>
</evidence>
<gene>
    <name evidence="3" type="ORF">C1H46_005167</name>
</gene>
<dbReference type="GO" id="GO:0001522">
    <property type="term" value="P:pseudouridine synthesis"/>
    <property type="evidence" value="ECO:0007669"/>
    <property type="project" value="InterPro"/>
</dbReference>
<evidence type="ECO:0000313" key="3">
    <source>
        <dbReference type="EMBL" id="TQE09232.1"/>
    </source>
</evidence>
<dbReference type="Pfam" id="PF01142">
    <property type="entry name" value="TruD"/>
    <property type="match status" value="1"/>
</dbReference>
<dbReference type="SUPFAM" id="SSF55120">
    <property type="entry name" value="Pseudouridine synthase"/>
    <property type="match status" value="1"/>
</dbReference>
<evidence type="ECO:0000259" key="2">
    <source>
        <dbReference type="PROSITE" id="PS50984"/>
    </source>
</evidence>
<dbReference type="InterPro" id="IPR020103">
    <property type="entry name" value="PsdUridine_synth_cat_dom_sf"/>
</dbReference>
<dbReference type="Gene3D" id="1.10.1510.30">
    <property type="match status" value="1"/>
</dbReference>
<name>A0A540NDX0_MALBA</name>
<dbReference type="Proteomes" id="UP000315295">
    <property type="component" value="Unassembled WGS sequence"/>
</dbReference>
<dbReference type="GO" id="GO:0005634">
    <property type="term" value="C:nucleus"/>
    <property type="evidence" value="ECO:0007669"/>
    <property type="project" value="TreeGrafter"/>
</dbReference>
<dbReference type="InterPro" id="IPR001656">
    <property type="entry name" value="PsdUridine_synth_TruD"/>
</dbReference>
<dbReference type="PANTHER" id="PTHR13326">
    <property type="entry name" value="TRNA PSEUDOURIDINE SYNTHASE D"/>
    <property type="match status" value="1"/>
</dbReference>
<feature type="domain" description="TRUD" evidence="2">
    <location>
        <begin position="99"/>
        <end position="208"/>
    </location>
</feature>
<dbReference type="GO" id="GO:0009982">
    <property type="term" value="F:pseudouridine synthase activity"/>
    <property type="evidence" value="ECO:0007669"/>
    <property type="project" value="InterPro"/>
</dbReference>
<dbReference type="EMBL" id="VIEB01000060">
    <property type="protein sequence ID" value="TQE09232.1"/>
    <property type="molecule type" value="Genomic_DNA"/>
</dbReference>
<reference evidence="3 4" key="1">
    <citation type="journal article" date="2019" name="G3 (Bethesda)">
        <title>Sequencing of a Wild Apple (Malus baccata) Genome Unravels the Differences Between Cultivated and Wild Apple Species Regarding Disease Resistance and Cold Tolerance.</title>
        <authorList>
            <person name="Chen X."/>
        </authorList>
    </citation>
    <scope>NUCLEOTIDE SEQUENCE [LARGE SCALE GENOMIC DNA]</scope>
    <source>
        <strain evidence="4">cv. Shandingzi</strain>
        <tissue evidence="3">Leaves</tissue>
    </source>
</reference>